<proteinExistence type="predicted"/>
<dbReference type="SUPFAM" id="SSF50249">
    <property type="entry name" value="Nucleic acid-binding proteins"/>
    <property type="match status" value="1"/>
</dbReference>
<name>A0A6C8Y3Q7_SALDZ</name>
<organism evidence="2">
    <name type="scientific">Salmonella diarizonae</name>
    <dbReference type="NCBI Taxonomy" id="59204"/>
    <lineage>
        <taxon>Bacteria</taxon>
        <taxon>Pseudomonadati</taxon>
        <taxon>Pseudomonadota</taxon>
        <taxon>Gammaproteobacteria</taxon>
        <taxon>Enterobacterales</taxon>
        <taxon>Enterobacteriaceae</taxon>
        <taxon>Salmonella</taxon>
    </lineage>
</organism>
<dbReference type="Proteomes" id="UP000885362">
    <property type="component" value="Unassembled WGS sequence"/>
</dbReference>
<dbReference type="InterPro" id="IPR012340">
    <property type="entry name" value="NA-bd_OB-fold"/>
</dbReference>
<dbReference type="EMBL" id="RSHK01000037">
    <property type="protein sequence ID" value="MIE72536.1"/>
    <property type="molecule type" value="Genomic_DNA"/>
</dbReference>
<evidence type="ECO:0000256" key="1">
    <source>
        <dbReference type="SAM" id="MobiDB-lite"/>
    </source>
</evidence>
<protein>
    <submittedName>
        <fullName evidence="2">DUF2815 family protein</fullName>
    </submittedName>
</protein>
<comment type="caution">
    <text evidence="2">The sequence shown here is derived from an EMBL/GenBank/DDBJ whole genome shotgun (WGS) entry which is preliminary data.</text>
</comment>
<gene>
    <name evidence="2" type="ORF">EL06_24900</name>
</gene>
<dbReference type="AlphaFoldDB" id="A0A6C8Y3Q7"/>
<feature type="compositionally biased region" description="Acidic residues" evidence="1">
    <location>
        <begin position="168"/>
        <end position="183"/>
    </location>
</feature>
<dbReference type="InterPro" id="IPR022595">
    <property type="entry name" value="Enc34_ssDNA-bd"/>
</dbReference>
<feature type="region of interest" description="Disordered" evidence="1">
    <location>
        <begin position="163"/>
        <end position="183"/>
    </location>
</feature>
<evidence type="ECO:0000313" key="2">
    <source>
        <dbReference type="EMBL" id="MIE72536.1"/>
    </source>
</evidence>
<dbReference type="Pfam" id="PF10991">
    <property type="entry name" value="Enc34_ssDNA-bd"/>
    <property type="match status" value="1"/>
</dbReference>
<dbReference type="Gene3D" id="2.40.50.140">
    <property type="entry name" value="Nucleic acid-binding proteins"/>
    <property type="match status" value="1"/>
</dbReference>
<reference evidence="2" key="1">
    <citation type="submission" date="2018-08" db="EMBL/GenBank/DDBJ databases">
        <authorList>
            <consortium name="GenomeTrakr network: Whole genome sequencing for foodborne pathogen traceback"/>
        </authorList>
    </citation>
    <scope>NUCLEOTIDE SEQUENCE [LARGE SCALE GENOMIC DNA]</scope>
    <source>
        <strain evidence="2">FMA0132</strain>
    </source>
</reference>
<accession>A0A6C8Y3Q7</accession>
<sequence length="183" mass="19512">MKVKLNNVRLAFPALFEAKTVNGEGDPRFSATFILPPGHPGVKAVNEAIEAVAKAKWGDKAELTLKTLRAKLNVCLHSGDDEKPGYDGFPGNMFVSAANKARPTVLDRDRTALVAADGRPYAGCYVNAVIDLWAQDNNFGKRVNASLSGVQFLRDGDAFTGGQPASADEFDDISEGADADSLI</sequence>